<protein>
    <submittedName>
        <fullName evidence="2">Secreted protein</fullName>
    </submittedName>
</protein>
<name>F4S356_MELLP</name>
<evidence type="ECO:0000256" key="1">
    <source>
        <dbReference type="SAM" id="SignalP"/>
    </source>
</evidence>
<proteinExistence type="predicted"/>
<dbReference type="KEGG" id="mlr:MELLADRAFT_123235"/>
<dbReference type="HOGENOM" id="CLU_150810_1_0_1"/>
<feature type="signal peptide" evidence="1">
    <location>
        <begin position="1"/>
        <end position="24"/>
    </location>
</feature>
<organism evidence="3">
    <name type="scientific">Melampsora larici-populina (strain 98AG31 / pathotype 3-4-7)</name>
    <name type="common">Poplar leaf rust fungus</name>
    <dbReference type="NCBI Taxonomy" id="747676"/>
    <lineage>
        <taxon>Eukaryota</taxon>
        <taxon>Fungi</taxon>
        <taxon>Dikarya</taxon>
        <taxon>Basidiomycota</taxon>
        <taxon>Pucciniomycotina</taxon>
        <taxon>Pucciniomycetes</taxon>
        <taxon>Pucciniales</taxon>
        <taxon>Melampsoraceae</taxon>
        <taxon>Melampsora</taxon>
    </lineage>
</organism>
<dbReference type="VEuPathDB" id="FungiDB:MELLADRAFT_123235"/>
<accession>F4S356</accession>
<dbReference type="RefSeq" id="XP_007415815.1">
    <property type="nucleotide sequence ID" value="XM_007415753.1"/>
</dbReference>
<dbReference type="AlphaFoldDB" id="F4S356"/>
<sequence length="128" mass="13881">MLSFQSPNFFIIFIGISITQFAFSNADAANCKTSYRSQRPARTSICEDDYATKYTCFTSSCSNNGRQFAPMKGCLHNGAGGQSEQQCSGYKPGKSGHYECTNSGGQSYQCPYSVLNVPFITCGDCALP</sequence>
<dbReference type="Proteomes" id="UP000001072">
    <property type="component" value="Unassembled WGS sequence"/>
</dbReference>
<feature type="chain" id="PRO_5003321241" evidence="1">
    <location>
        <begin position="25"/>
        <end position="128"/>
    </location>
</feature>
<keyword evidence="1" id="KW-0732">Signal</keyword>
<keyword evidence="3" id="KW-1185">Reference proteome</keyword>
<evidence type="ECO:0000313" key="2">
    <source>
        <dbReference type="EMBL" id="EGG00967.1"/>
    </source>
</evidence>
<evidence type="ECO:0000313" key="3">
    <source>
        <dbReference type="Proteomes" id="UP000001072"/>
    </source>
</evidence>
<gene>
    <name evidence="2" type="ORF">MELLADRAFT_123235</name>
</gene>
<reference evidence="3" key="1">
    <citation type="journal article" date="2011" name="Proc. Natl. Acad. Sci. U.S.A.">
        <title>Obligate biotrophy features unraveled by the genomic analysis of rust fungi.</title>
        <authorList>
            <person name="Duplessis S."/>
            <person name="Cuomo C.A."/>
            <person name="Lin Y.-C."/>
            <person name="Aerts A."/>
            <person name="Tisserant E."/>
            <person name="Veneault-Fourrey C."/>
            <person name="Joly D.L."/>
            <person name="Hacquard S."/>
            <person name="Amselem J."/>
            <person name="Cantarel B.L."/>
            <person name="Chiu R."/>
            <person name="Coutinho P.M."/>
            <person name="Feau N."/>
            <person name="Field M."/>
            <person name="Frey P."/>
            <person name="Gelhaye E."/>
            <person name="Goldberg J."/>
            <person name="Grabherr M.G."/>
            <person name="Kodira C.D."/>
            <person name="Kohler A."/>
            <person name="Kuees U."/>
            <person name="Lindquist E.A."/>
            <person name="Lucas S.M."/>
            <person name="Mago R."/>
            <person name="Mauceli E."/>
            <person name="Morin E."/>
            <person name="Murat C."/>
            <person name="Pangilinan J.L."/>
            <person name="Park R."/>
            <person name="Pearson M."/>
            <person name="Quesneville H."/>
            <person name="Rouhier N."/>
            <person name="Sakthikumar S."/>
            <person name="Salamov A.A."/>
            <person name="Schmutz J."/>
            <person name="Selles B."/>
            <person name="Shapiro H."/>
            <person name="Tanguay P."/>
            <person name="Tuskan G.A."/>
            <person name="Henrissat B."/>
            <person name="Van de Peer Y."/>
            <person name="Rouze P."/>
            <person name="Ellis J.G."/>
            <person name="Dodds P.N."/>
            <person name="Schein J.E."/>
            <person name="Zhong S."/>
            <person name="Hamelin R.C."/>
            <person name="Grigoriev I.V."/>
            <person name="Szabo L.J."/>
            <person name="Martin F."/>
        </authorList>
    </citation>
    <scope>NUCLEOTIDE SEQUENCE [LARGE SCALE GENOMIC DNA]</scope>
    <source>
        <strain evidence="3">98AG31 / pathotype 3-4-7</strain>
    </source>
</reference>
<dbReference type="GeneID" id="18926297"/>
<dbReference type="InParanoid" id="F4S356"/>
<dbReference type="EMBL" id="GL883142">
    <property type="protein sequence ID" value="EGG00967.1"/>
    <property type="molecule type" value="Genomic_DNA"/>
</dbReference>